<sequence length="95" mass="11140">MAFGITDWISDMRHKLFLLIPLLLSACIFDDRYAAEVGYFEGEDIRWEVWGDFETLEDCQDAAITRYNFYAADKRAQSWSCLKKNSDGGYESRHR</sequence>
<name>A0A844HYM4_9RHOB</name>
<dbReference type="RefSeq" id="WP_155042495.1">
    <property type="nucleotide sequence ID" value="NZ_WMIG01000042.1"/>
</dbReference>
<dbReference type="Proteomes" id="UP000449846">
    <property type="component" value="Unassembled WGS sequence"/>
</dbReference>
<evidence type="ECO:0000313" key="1">
    <source>
        <dbReference type="EMBL" id="MTH62551.1"/>
    </source>
</evidence>
<dbReference type="EMBL" id="WMIG01000042">
    <property type="protein sequence ID" value="MTH62551.1"/>
    <property type="molecule type" value="Genomic_DNA"/>
</dbReference>
<protein>
    <submittedName>
        <fullName evidence="1">Uncharacterized protein</fullName>
    </submittedName>
</protein>
<dbReference type="OrthoDB" id="9921708at2"/>
<dbReference type="AlphaFoldDB" id="A0A844HYM4"/>
<comment type="caution">
    <text evidence="1">The sequence shown here is derived from an EMBL/GenBank/DDBJ whole genome shotgun (WGS) entry which is preliminary data.</text>
</comment>
<evidence type="ECO:0000313" key="2">
    <source>
        <dbReference type="Proteomes" id="UP000449846"/>
    </source>
</evidence>
<reference evidence="1 2" key="1">
    <citation type="submission" date="2019-11" db="EMBL/GenBank/DDBJ databases">
        <authorList>
            <person name="Dong K."/>
        </authorList>
    </citation>
    <scope>NUCLEOTIDE SEQUENCE [LARGE SCALE GENOMIC DNA]</scope>
    <source>
        <strain evidence="1 2">NBRC 112902</strain>
    </source>
</reference>
<proteinExistence type="predicted"/>
<accession>A0A844HYM4</accession>
<organism evidence="1 2">
    <name type="scientific">Paracoccus litorisediminis</name>
    <dbReference type="NCBI Taxonomy" id="2006130"/>
    <lineage>
        <taxon>Bacteria</taxon>
        <taxon>Pseudomonadati</taxon>
        <taxon>Pseudomonadota</taxon>
        <taxon>Alphaproteobacteria</taxon>
        <taxon>Rhodobacterales</taxon>
        <taxon>Paracoccaceae</taxon>
        <taxon>Paracoccus</taxon>
    </lineage>
</organism>
<gene>
    <name evidence="1" type="ORF">GL300_25585</name>
</gene>
<keyword evidence="2" id="KW-1185">Reference proteome</keyword>